<gene>
    <name evidence="3" type="ORF">LYPA_23C002010</name>
</gene>
<keyword evidence="2" id="KW-0812">Transmembrane</keyword>
<sequence>MFLFVCMSLLCLSLFLSLFLFVCLRLSVCLSQFPPGVYLSLTCSFSVCTCPCHPLPLPLPYQAGRHPWSSPAVNGSAGQEPQRQLPDMLSGAWEPPRGDGLPLLTVIVTAFILLAVCIVVAVHFGPRLHQGHATLPTEPPAPKPEGGIYLIHWRVLDPWDSHEDAQQEPPVPGSYPVPDGPTLSIEEVTYL</sequence>
<dbReference type="AlphaFoldDB" id="A0A485MPF8"/>
<dbReference type="PANTHER" id="PTHR37873:SF1">
    <property type="entry name" value="SMALL INTEGRAL MEMBRANE PROTEIN 33"/>
    <property type="match status" value="1"/>
</dbReference>
<feature type="region of interest" description="Disordered" evidence="1">
    <location>
        <begin position="162"/>
        <end position="181"/>
    </location>
</feature>
<protein>
    <recommendedName>
        <fullName evidence="5">Small integral membrane protein 33</fullName>
    </recommendedName>
</protein>
<feature type="compositionally biased region" description="Pro residues" evidence="1">
    <location>
        <begin position="169"/>
        <end position="179"/>
    </location>
</feature>
<evidence type="ECO:0000256" key="1">
    <source>
        <dbReference type="SAM" id="MobiDB-lite"/>
    </source>
</evidence>
<reference evidence="3 4" key="1">
    <citation type="submission" date="2019-01" db="EMBL/GenBank/DDBJ databases">
        <authorList>
            <person name="Alioto T."/>
            <person name="Alioto T."/>
        </authorList>
    </citation>
    <scope>NUCLEOTIDE SEQUENCE [LARGE SCALE GENOMIC DNA]</scope>
</reference>
<keyword evidence="2" id="KW-0472">Membrane</keyword>
<accession>A0A485MPF8</accession>
<evidence type="ECO:0000313" key="3">
    <source>
        <dbReference type="EMBL" id="VFV21576.1"/>
    </source>
</evidence>
<keyword evidence="2" id="KW-1133">Transmembrane helix</keyword>
<name>A0A485MPF8_LYNPA</name>
<dbReference type="Proteomes" id="UP000386466">
    <property type="component" value="Unassembled WGS sequence"/>
</dbReference>
<dbReference type="InterPro" id="IPR038803">
    <property type="entry name" value="SMIM33"/>
</dbReference>
<proteinExistence type="predicted"/>
<evidence type="ECO:0000256" key="2">
    <source>
        <dbReference type="SAM" id="Phobius"/>
    </source>
</evidence>
<keyword evidence="4" id="KW-1185">Reference proteome</keyword>
<evidence type="ECO:0008006" key="5">
    <source>
        <dbReference type="Google" id="ProtNLM"/>
    </source>
</evidence>
<feature type="transmembrane region" description="Helical" evidence="2">
    <location>
        <begin position="103"/>
        <end position="124"/>
    </location>
</feature>
<evidence type="ECO:0000313" key="4">
    <source>
        <dbReference type="Proteomes" id="UP000386466"/>
    </source>
</evidence>
<organism evidence="3 4">
    <name type="scientific">Lynx pardinus</name>
    <name type="common">Iberian lynx</name>
    <name type="synonym">Felis pardina</name>
    <dbReference type="NCBI Taxonomy" id="191816"/>
    <lineage>
        <taxon>Eukaryota</taxon>
        <taxon>Metazoa</taxon>
        <taxon>Chordata</taxon>
        <taxon>Craniata</taxon>
        <taxon>Vertebrata</taxon>
        <taxon>Euteleostomi</taxon>
        <taxon>Mammalia</taxon>
        <taxon>Eutheria</taxon>
        <taxon>Laurasiatheria</taxon>
        <taxon>Carnivora</taxon>
        <taxon>Feliformia</taxon>
        <taxon>Felidae</taxon>
        <taxon>Felinae</taxon>
        <taxon>Lynx</taxon>
    </lineage>
</organism>
<dbReference type="EMBL" id="CAAGRJ010003675">
    <property type="protein sequence ID" value="VFV21576.1"/>
    <property type="molecule type" value="Genomic_DNA"/>
</dbReference>
<dbReference type="PANTHER" id="PTHR37873">
    <property type="entry name" value="SMALL INTEGRAL MEMBRANE PROTEIN 33"/>
    <property type="match status" value="1"/>
</dbReference>